<name>A0A284S8J9_ARMOS</name>
<dbReference type="EMBL" id="FUEG01000043">
    <property type="protein sequence ID" value="SJL17324.1"/>
    <property type="molecule type" value="Genomic_DNA"/>
</dbReference>
<evidence type="ECO:0000313" key="2">
    <source>
        <dbReference type="Proteomes" id="UP000219338"/>
    </source>
</evidence>
<gene>
    <name evidence="1" type="ORF">ARMOST_20874</name>
</gene>
<evidence type="ECO:0000313" key="1">
    <source>
        <dbReference type="EMBL" id="SJL17324.1"/>
    </source>
</evidence>
<reference evidence="2" key="1">
    <citation type="journal article" date="2017" name="Nat. Ecol. Evol.">
        <title>Genome expansion and lineage-specific genetic innovations in the forest pathogenic fungi Armillaria.</title>
        <authorList>
            <person name="Sipos G."/>
            <person name="Prasanna A.N."/>
            <person name="Walter M.C."/>
            <person name="O'Connor E."/>
            <person name="Balint B."/>
            <person name="Krizsan K."/>
            <person name="Kiss B."/>
            <person name="Hess J."/>
            <person name="Varga T."/>
            <person name="Slot J."/>
            <person name="Riley R."/>
            <person name="Boka B."/>
            <person name="Rigling D."/>
            <person name="Barry K."/>
            <person name="Lee J."/>
            <person name="Mihaltcheva S."/>
            <person name="LaButti K."/>
            <person name="Lipzen A."/>
            <person name="Waldron R."/>
            <person name="Moloney N.M."/>
            <person name="Sperisen C."/>
            <person name="Kredics L."/>
            <person name="Vagvoelgyi C."/>
            <person name="Patrignani A."/>
            <person name="Fitzpatrick D."/>
            <person name="Nagy I."/>
            <person name="Doyle S."/>
            <person name="Anderson J.B."/>
            <person name="Grigoriev I.V."/>
            <person name="Gueldener U."/>
            <person name="Muensterkoetter M."/>
            <person name="Nagy L.G."/>
        </authorList>
    </citation>
    <scope>NUCLEOTIDE SEQUENCE [LARGE SCALE GENOMIC DNA]</scope>
    <source>
        <strain evidence="2">C18/9</strain>
    </source>
</reference>
<dbReference type="Proteomes" id="UP000219338">
    <property type="component" value="Unassembled WGS sequence"/>
</dbReference>
<organism evidence="1 2">
    <name type="scientific">Armillaria ostoyae</name>
    <name type="common">Armillaria root rot fungus</name>
    <dbReference type="NCBI Taxonomy" id="47428"/>
    <lineage>
        <taxon>Eukaryota</taxon>
        <taxon>Fungi</taxon>
        <taxon>Dikarya</taxon>
        <taxon>Basidiomycota</taxon>
        <taxon>Agaricomycotina</taxon>
        <taxon>Agaricomycetes</taxon>
        <taxon>Agaricomycetidae</taxon>
        <taxon>Agaricales</taxon>
        <taxon>Marasmiineae</taxon>
        <taxon>Physalacriaceae</taxon>
        <taxon>Armillaria</taxon>
    </lineage>
</organism>
<proteinExistence type="predicted"/>
<sequence>MEAVTEIARLLRILGRRRSLGAAMGASTPLRSRRSPVMGRAIYDVREWETTTRAHTLDDAFHVKHLHIEIVHRTQVTRLT</sequence>
<keyword evidence="2" id="KW-1185">Reference proteome</keyword>
<dbReference type="AlphaFoldDB" id="A0A284S8J9"/>
<protein>
    <submittedName>
        <fullName evidence="1">Uncharacterized protein</fullName>
    </submittedName>
</protein>
<accession>A0A284S8J9</accession>